<dbReference type="EMBL" id="JACHOB010000001">
    <property type="protein sequence ID" value="MBB4657844.1"/>
    <property type="molecule type" value="Genomic_DNA"/>
</dbReference>
<keyword evidence="2" id="KW-1185">Reference proteome</keyword>
<sequence>MSFPFLSAHVPDSPRVSRYQVFGERCSGTNFLIRLLETNVTSAIFTEVFGFKHWFVPEALCLPADTLGLVIVRNPEDWLQSLHEKAWHMPEEVAALPFADFIRTEWRCVWDDHFLGVPDGHPQWGSEMVHERQAFAAAPIADAVTLRRLKAENWERLAQRSPAFAFLRYEDLRADPQGFLDALGRWGMFYDEYRPVGSYKGEGNKIFAPKARAPLSDQDKAYVDERLDLEREALWGYR</sequence>
<protein>
    <recommendedName>
        <fullName evidence="3">Sulfotransferase domain-containing protein</fullName>
    </recommendedName>
</protein>
<accession>A0A840I0S7</accession>
<reference evidence="1 2" key="1">
    <citation type="submission" date="2020-08" db="EMBL/GenBank/DDBJ databases">
        <title>Genomic Encyclopedia of Type Strains, Phase IV (KMG-IV): sequencing the most valuable type-strain genomes for metagenomic binning, comparative biology and taxonomic classification.</title>
        <authorList>
            <person name="Goeker M."/>
        </authorList>
    </citation>
    <scope>NUCLEOTIDE SEQUENCE [LARGE SCALE GENOMIC DNA]</scope>
    <source>
        <strain evidence="1 2">DSM 102850</strain>
    </source>
</reference>
<dbReference type="SUPFAM" id="SSF52540">
    <property type="entry name" value="P-loop containing nucleoside triphosphate hydrolases"/>
    <property type="match status" value="1"/>
</dbReference>
<evidence type="ECO:0000313" key="1">
    <source>
        <dbReference type="EMBL" id="MBB4657844.1"/>
    </source>
</evidence>
<dbReference type="InterPro" id="IPR027417">
    <property type="entry name" value="P-loop_NTPase"/>
</dbReference>
<dbReference type="RefSeq" id="WP_183815255.1">
    <property type="nucleotide sequence ID" value="NZ_JACHOB010000001.1"/>
</dbReference>
<comment type="caution">
    <text evidence="1">The sequence shown here is derived from an EMBL/GenBank/DDBJ whole genome shotgun (WGS) entry which is preliminary data.</text>
</comment>
<dbReference type="AlphaFoldDB" id="A0A840I0S7"/>
<dbReference type="Gene3D" id="3.40.50.300">
    <property type="entry name" value="P-loop containing nucleotide triphosphate hydrolases"/>
    <property type="match status" value="1"/>
</dbReference>
<name>A0A840I0S7_9PROT</name>
<gene>
    <name evidence="1" type="ORF">GGQ59_000344</name>
</gene>
<evidence type="ECO:0008006" key="3">
    <source>
        <dbReference type="Google" id="ProtNLM"/>
    </source>
</evidence>
<organism evidence="1 2">
    <name type="scientific">Parvularcula dongshanensis</name>
    <dbReference type="NCBI Taxonomy" id="1173995"/>
    <lineage>
        <taxon>Bacteria</taxon>
        <taxon>Pseudomonadati</taxon>
        <taxon>Pseudomonadota</taxon>
        <taxon>Alphaproteobacteria</taxon>
        <taxon>Parvularculales</taxon>
        <taxon>Parvularculaceae</taxon>
        <taxon>Parvularcula</taxon>
    </lineage>
</organism>
<dbReference type="Proteomes" id="UP000563524">
    <property type="component" value="Unassembled WGS sequence"/>
</dbReference>
<proteinExistence type="predicted"/>
<evidence type="ECO:0000313" key="2">
    <source>
        <dbReference type="Proteomes" id="UP000563524"/>
    </source>
</evidence>